<evidence type="ECO:0000256" key="2">
    <source>
        <dbReference type="ARBA" id="ARBA00022741"/>
    </source>
</evidence>
<dbReference type="Pfam" id="PF03144">
    <property type="entry name" value="GTP_EFTU_D2"/>
    <property type="match status" value="1"/>
</dbReference>
<dbReference type="CDD" id="cd04091">
    <property type="entry name" value="mtEFG1_II_like"/>
    <property type="match status" value="1"/>
</dbReference>
<feature type="domain" description="Tr-type G" evidence="7">
    <location>
        <begin position="5"/>
        <end position="281"/>
    </location>
</feature>
<comment type="function">
    <text evidence="5">Catalyzes the GTP-dependent ribosomal translocation step during translation elongation. During this step, the ribosome changes from the pre-translocational (PRE) to the post-translocational (POST) state as the newly formed A-site-bound peptidyl-tRNA and P-site-bound deacylated tRNA move to the P and E sites, respectively. Catalyzes the coordinated movement of the two tRNA molecules, the mRNA and conformational changes in the ribosome.</text>
</comment>
<dbReference type="Gene3D" id="3.30.70.240">
    <property type="match status" value="1"/>
</dbReference>
<dbReference type="InterPro" id="IPR014721">
    <property type="entry name" value="Ribsml_uS5_D2-typ_fold_subgr"/>
</dbReference>
<dbReference type="NCBIfam" id="TIGR00231">
    <property type="entry name" value="small_GTP"/>
    <property type="match status" value="1"/>
</dbReference>
<dbReference type="Pfam" id="PF00679">
    <property type="entry name" value="EFG_C"/>
    <property type="match status" value="1"/>
</dbReference>
<dbReference type="InterPro" id="IPR009000">
    <property type="entry name" value="Transl_B-barrel_sf"/>
</dbReference>
<dbReference type="InterPro" id="IPR009022">
    <property type="entry name" value="EFG_III"/>
</dbReference>
<dbReference type="PRINTS" id="PR00315">
    <property type="entry name" value="ELONGATNFCT"/>
</dbReference>
<evidence type="ECO:0000259" key="7">
    <source>
        <dbReference type="PROSITE" id="PS51722"/>
    </source>
</evidence>
<dbReference type="InterPro" id="IPR020568">
    <property type="entry name" value="Ribosomal_Su5_D2-typ_SF"/>
</dbReference>
<dbReference type="Pfam" id="PF03764">
    <property type="entry name" value="EFG_IV"/>
    <property type="match status" value="1"/>
</dbReference>
<keyword evidence="2 5" id="KW-0547">Nucleotide-binding</keyword>
<dbReference type="RefSeq" id="WP_190965968.1">
    <property type="nucleotide sequence ID" value="NZ_JACJTB010000001.1"/>
</dbReference>
<dbReference type="CDD" id="cd16262">
    <property type="entry name" value="EFG_III"/>
    <property type="match status" value="1"/>
</dbReference>
<dbReference type="InterPro" id="IPR004161">
    <property type="entry name" value="EFTu-like_2"/>
</dbReference>
<dbReference type="CDD" id="cd01434">
    <property type="entry name" value="EFG_mtEFG1_IV"/>
    <property type="match status" value="1"/>
</dbReference>
<dbReference type="SUPFAM" id="SSF50447">
    <property type="entry name" value="Translation proteins"/>
    <property type="match status" value="1"/>
</dbReference>
<dbReference type="SUPFAM" id="SSF54211">
    <property type="entry name" value="Ribosomal protein S5 domain 2-like"/>
    <property type="match status" value="1"/>
</dbReference>
<feature type="binding site" evidence="5">
    <location>
        <begin position="80"/>
        <end position="84"/>
    </location>
    <ligand>
        <name>GTP</name>
        <dbReference type="ChEBI" id="CHEBI:37565"/>
    </ligand>
</feature>
<dbReference type="NCBIfam" id="NF009381">
    <property type="entry name" value="PRK12740.1-5"/>
    <property type="match status" value="1"/>
</dbReference>
<dbReference type="InterPro" id="IPR005517">
    <property type="entry name" value="Transl_elong_EFG/EF2_IV"/>
</dbReference>
<evidence type="ECO:0000256" key="4">
    <source>
        <dbReference type="ARBA" id="ARBA00023134"/>
    </source>
</evidence>
<dbReference type="SUPFAM" id="SSF54980">
    <property type="entry name" value="EF-G C-terminal domain-like"/>
    <property type="match status" value="2"/>
</dbReference>
<dbReference type="InterPro" id="IPR041095">
    <property type="entry name" value="EFG_II"/>
</dbReference>
<dbReference type="Gene3D" id="2.40.30.10">
    <property type="entry name" value="Translation factors"/>
    <property type="match status" value="1"/>
</dbReference>
<dbReference type="NCBIfam" id="TIGR00484">
    <property type="entry name" value="EF-G"/>
    <property type="match status" value="1"/>
</dbReference>
<accession>A0ABR8FRY4</accession>
<evidence type="ECO:0000256" key="1">
    <source>
        <dbReference type="ARBA" id="ARBA00005870"/>
    </source>
</evidence>
<sequence>MIPRTRVRNIGISAHIDSGKTTLSERILFYTGRIHAIEEVKGGGKGATMDFMPEEKLHGITITSAATTCQWRDTQINLIDTPGHVDFTIEVERALRVLDGAVMVLCAVAGVQSQSITVDRQMKRYRVPRLAFINKMDRMGADPFRVVQAIRDRLQLNAVLLQYPIGSEDNFQGVIDLVSMQAHYFEGENGEHWVKQAIPESLVAAAQQAREKLLDSLSLFSEEMTEMLLADQEIPSELIWQVIRQATLRLEFTPVLLGSAFKNKGVQNLLDGIALCLPSPIDREVVKTAESVSVYPEPDAALVALAFKLTLESFGQLTYTRIYSGTLKPGDIVYNSRTEKRVQIGRLVRMHANKREELPVAVAGDIVALLGVDCASGDTLYTGDTPVFLERMFVPEPVITLAVTPKKQEDSDRLAKALNRFQREDPTFRLSIDPESKATLISGMGELHLEIYLERIQREYNAEVYVGTPAVAYRETISQKTQFDYRLKKQSGGTGLYAHVTGWIEPSDEPFVFENRVVGGAIPKEYIPACEKGFREAMTTGKLSGYPVTGVKVVLDGGSYHPVDSSELAFRSAAHQALENAIAQAKPYILEPIMLVEVETPNEFIGRVQGDISSRRGLLLSSETMQGYSVIRAEVPLVQMFGYSTELRSLTAGMATFSMEFACYRQS</sequence>
<dbReference type="Proteomes" id="UP000603457">
    <property type="component" value="Unassembled WGS sequence"/>
</dbReference>
<dbReference type="InterPro" id="IPR000640">
    <property type="entry name" value="EFG_V-like"/>
</dbReference>
<keyword evidence="9" id="KW-1185">Reference proteome</keyword>
<evidence type="ECO:0000256" key="5">
    <source>
        <dbReference type="HAMAP-Rule" id="MF_00054"/>
    </source>
</evidence>
<dbReference type="InterPro" id="IPR035649">
    <property type="entry name" value="EFG_V"/>
</dbReference>
<evidence type="ECO:0000256" key="3">
    <source>
        <dbReference type="ARBA" id="ARBA00022917"/>
    </source>
</evidence>
<dbReference type="HAMAP" id="MF_00054_B">
    <property type="entry name" value="EF_G_EF_2_B"/>
    <property type="match status" value="1"/>
</dbReference>
<evidence type="ECO:0000313" key="9">
    <source>
        <dbReference type="Proteomes" id="UP000603457"/>
    </source>
</evidence>
<dbReference type="Gene3D" id="3.30.230.10">
    <property type="match status" value="1"/>
</dbReference>
<dbReference type="InterPro" id="IPR027417">
    <property type="entry name" value="P-loop_NTPase"/>
</dbReference>
<comment type="similarity">
    <text evidence="1 5">Belongs to the TRAFAC class translation factor GTPase superfamily. Classic translation factor GTPase family. EF-G/EF-2 subfamily.</text>
</comment>
<proteinExistence type="inferred from homology"/>
<comment type="subcellular location">
    <subcellularLocation>
        <location evidence="5">Cytoplasm</location>
    </subcellularLocation>
</comment>
<keyword evidence="4 5" id="KW-0342">GTP-binding</keyword>
<comment type="caution">
    <text evidence="8">The sequence shown here is derived from an EMBL/GenBank/DDBJ whole genome shotgun (WGS) entry which is preliminary data.</text>
</comment>
<dbReference type="InterPro" id="IPR035647">
    <property type="entry name" value="EFG_III/V"/>
</dbReference>
<dbReference type="Pfam" id="PF14492">
    <property type="entry name" value="EFG_III"/>
    <property type="match status" value="1"/>
</dbReference>
<dbReference type="CDD" id="cd01886">
    <property type="entry name" value="EF-G"/>
    <property type="match status" value="1"/>
</dbReference>
<dbReference type="Pfam" id="PF00009">
    <property type="entry name" value="GTP_EFTU"/>
    <property type="match status" value="1"/>
</dbReference>
<dbReference type="SMART" id="SM00838">
    <property type="entry name" value="EFG_C"/>
    <property type="match status" value="1"/>
</dbReference>
<dbReference type="InterPro" id="IPR000795">
    <property type="entry name" value="T_Tr_GTP-bd_dom"/>
</dbReference>
<organism evidence="8 9">
    <name type="scientific">Nostoc spongiaeforme FACHB-130</name>
    <dbReference type="NCBI Taxonomy" id="1357510"/>
    <lineage>
        <taxon>Bacteria</taxon>
        <taxon>Bacillati</taxon>
        <taxon>Cyanobacteriota</taxon>
        <taxon>Cyanophyceae</taxon>
        <taxon>Nostocales</taxon>
        <taxon>Nostocaceae</taxon>
        <taxon>Nostoc</taxon>
    </lineage>
</organism>
<keyword evidence="5" id="KW-0963">Cytoplasm</keyword>
<feature type="binding site" evidence="5">
    <location>
        <begin position="14"/>
        <end position="21"/>
    </location>
    <ligand>
        <name>GTP</name>
        <dbReference type="ChEBI" id="CHEBI:37565"/>
    </ligand>
</feature>
<dbReference type="PROSITE" id="PS51722">
    <property type="entry name" value="G_TR_2"/>
    <property type="match status" value="1"/>
</dbReference>
<dbReference type="GO" id="GO:0003746">
    <property type="term" value="F:translation elongation factor activity"/>
    <property type="evidence" value="ECO:0007669"/>
    <property type="project" value="UniProtKB-KW"/>
</dbReference>
<evidence type="ECO:0000256" key="6">
    <source>
        <dbReference type="NCBIfam" id="TIGR00484"/>
    </source>
</evidence>
<dbReference type="SMART" id="SM00889">
    <property type="entry name" value="EFG_IV"/>
    <property type="match status" value="1"/>
</dbReference>
<keyword evidence="3 5" id="KW-0648">Protein biosynthesis</keyword>
<keyword evidence="5 8" id="KW-0251">Elongation factor</keyword>
<feature type="binding site" evidence="5">
    <location>
        <begin position="134"/>
        <end position="137"/>
    </location>
    <ligand>
        <name>GTP</name>
        <dbReference type="ChEBI" id="CHEBI:37565"/>
    </ligand>
</feature>
<dbReference type="EMBL" id="JACJTB010000001">
    <property type="protein sequence ID" value="MBD2593007.1"/>
    <property type="molecule type" value="Genomic_DNA"/>
</dbReference>
<dbReference type="InterPro" id="IPR005225">
    <property type="entry name" value="Small_GTP-bd"/>
</dbReference>
<gene>
    <name evidence="5" type="primary">fusA</name>
    <name evidence="8" type="ORF">H6G74_01520</name>
</gene>
<dbReference type="PANTHER" id="PTHR43636:SF2">
    <property type="entry name" value="ELONGATION FACTOR G, MITOCHONDRIAL"/>
    <property type="match status" value="1"/>
</dbReference>
<dbReference type="CDD" id="cd03713">
    <property type="entry name" value="EFG_mtEFG_C"/>
    <property type="match status" value="1"/>
</dbReference>
<dbReference type="InterPro" id="IPR004540">
    <property type="entry name" value="Transl_elong_EFG/EF2"/>
</dbReference>
<dbReference type="InterPro" id="IPR047872">
    <property type="entry name" value="EFG_IV"/>
</dbReference>
<protein>
    <recommendedName>
        <fullName evidence="5 6">Elongation factor G</fullName>
        <shortName evidence="5">EF-G</shortName>
    </recommendedName>
</protein>
<dbReference type="Gene3D" id="3.40.50.300">
    <property type="entry name" value="P-loop containing nucleotide triphosphate hydrolases"/>
    <property type="match status" value="1"/>
</dbReference>
<dbReference type="PANTHER" id="PTHR43636">
    <property type="entry name" value="ELONGATION FACTOR G, MITOCHONDRIAL"/>
    <property type="match status" value="1"/>
</dbReference>
<evidence type="ECO:0000313" key="8">
    <source>
        <dbReference type="EMBL" id="MBD2593007.1"/>
    </source>
</evidence>
<reference evidence="8 9" key="1">
    <citation type="journal article" date="2020" name="ISME J.">
        <title>Comparative genomics reveals insights into cyanobacterial evolution and habitat adaptation.</title>
        <authorList>
            <person name="Chen M.Y."/>
            <person name="Teng W.K."/>
            <person name="Zhao L."/>
            <person name="Hu C.X."/>
            <person name="Zhou Y.K."/>
            <person name="Han B.P."/>
            <person name="Song L.R."/>
            <person name="Shu W.S."/>
        </authorList>
    </citation>
    <scope>NUCLEOTIDE SEQUENCE [LARGE SCALE GENOMIC DNA]</scope>
    <source>
        <strain evidence="8 9">FACHB-130</strain>
    </source>
</reference>
<dbReference type="Gene3D" id="3.30.70.870">
    <property type="entry name" value="Elongation Factor G (Translational Gtpase), domain 3"/>
    <property type="match status" value="1"/>
</dbReference>
<name>A0ABR8FRY4_9NOSO</name>
<dbReference type="SUPFAM" id="SSF52540">
    <property type="entry name" value="P-loop containing nucleoside triphosphate hydrolases"/>
    <property type="match status" value="1"/>
</dbReference>